<proteinExistence type="predicted"/>
<reference evidence="1" key="1">
    <citation type="submission" date="2016-08" db="EMBL/GenBank/DDBJ databases">
        <authorList>
            <person name="Ngugi D.K."/>
            <person name="Miyake S."/>
            <person name="Stingl U."/>
        </authorList>
    </citation>
    <scope>NUCLEOTIDE SEQUENCE</scope>
    <source>
        <strain evidence="1">SCG-D08WGA-EpuloA1</strain>
    </source>
</reference>
<gene>
    <name evidence="1" type="ORF">AN640_03655</name>
</gene>
<keyword evidence="2" id="KW-1185">Reference proteome</keyword>
<accession>A0ACC8XJ77</accession>
<organism evidence="1 2">
    <name type="scientific">Candidatus Epulonipiscium fishelsonii</name>
    <dbReference type="NCBI Taxonomy" id="77094"/>
    <lineage>
        <taxon>Bacteria</taxon>
        <taxon>Bacillati</taxon>
        <taxon>Bacillota</taxon>
        <taxon>Clostridia</taxon>
        <taxon>Lachnospirales</taxon>
        <taxon>Lachnospiraceae</taxon>
        <taxon>Candidatus Epulonipiscium</taxon>
    </lineage>
</organism>
<comment type="caution">
    <text evidence="1">The sequence shown here is derived from an EMBL/GenBank/DDBJ whole genome shotgun (WGS) entry which is preliminary data.</text>
</comment>
<dbReference type="EMBL" id="LJHD01000029">
    <property type="protein sequence ID" value="ONI46246.1"/>
    <property type="molecule type" value="Genomic_DNA"/>
</dbReference>
<dbReference type="Proteomes" id="UP000188637">
    <property type="component" value="Unassembled WGS sequence"/>
</dbReference>
<protein>
    <submittedName>
        <fullName evidence="1">Uncharacterized protein</fullName>
    </submittedName>
</protein>
<evidence type="ECO:0000313" key="2">
    <source>
        <dbReference type="Proteomes" id="UP000188637"/>
    </source>
</evidence>
<evidence type="ECO:0000313" key="1">
    <source>
        <dbReference type="EMBL" id="ONI46246.1"/>
    </source>
</evidence>
<sequence>MKILLIGSVIIDVIMKIDALPNQGEDALCEEVTTTVGGCAYNVARILKHFNVDHDLFAPVGTGQYSTLIEQELYSQNYPILIKDLDKDNGYCLCLVDNEGERTFITVQGVECEYKLEWLNQIDMSHYNRIYISGYQLLGNNAKIILKWLKTLLNKEIYLDFGPVIKEIDTTTLKSLLELSPIIHINKQEAINFLNKEGTYYINDSHDIVKIIKDIFSVTYNKVYITLGKDGLIMFDGNKIIQVESDEVEVIDTIGAGDSHIASIMAGQVLGFNDKKSCKIANKVATKMVQVKGPNISQEMWNEMGIK</sequence>
<name>A0ACC8XJ77_9FIRM</name>